<proteinExistence type="predicted"/>
<dbReference type="EMBL" id="HBFC01037073">
    <property type="protein sequence ID" value="CAD8722824.1"/>
    <property type="molecule type" value="Transcribed_RNA"/>
</dbReference>
<feature type="region of interest" description="Disordered" evidence="1">
    <location>
        <begin position="50"/>
        <end position="171"/>
    </location>
</feature>
<feature type="region of interest" description="Disordered" evidence="1">
    <location>
        <begin position="259"/>
        <end position="288"/>
    </location>
</feature>
<dbReference type="AlphaFoldDB" id="A0A7S0XGN3"/>
<protein>
    <recommendedName>
        <fullName evidence="3">Methyltransferase FkbM domain-containing protein</fullName>
    </recommendedName>
</protein>
<accession>A0A7S0XGN3</accession>
<organism evidence="2">
    <name type="scientific">Mantoniella antarctica</name>
    <dbReference type="NCBI Taxonomy" id="81844"/>
    <lineage>
        <taxon>Eukaryota</taxon>
        <taxon>Viridiplantae</taxon>
        <taxon>Chlorophyta</taxon>
        <taxon>Mamiellophyceae</taxon>
        <taxon>Mamiellales</taxon>
        <taxon>Mamiellaceae</taxon>
        <taxon>Mantoniella</taxon>
    </lineage>
</organism>
<feature type="compositionally biased region" description="Low complexity" evidence="1">
    <location>
        <begin position="139"/>
        <end position="161"/>
    </location>
</feature>
<feature type="compositionally biased region" description="Low complexity" evidence="1">
    <location>
        <begin position="117"/>
        <end position="129"/>
    </location>
</feature>
<reference evidence="2" key="1">
    <citation type="submission" date="2021-01" db="EMBL/GenBank/DDBJ databases">
        <authorList>
            <person name="Corre E."/>
            <person name="Pelletier E."/>
            <person name="Niang G."/>
            <person name="Scheremetjew M."/>
            <person name="Finn R."/>
            <person name="Kale V."/>
            <person name="Holt S."/>
            <person name="Cochrane G."/>
            <person name="Meng A."/>
            <person name="Brown T."/>
            <person name="Cohen L."/>
        </authorList>
    </citation>
    <scope>NUCLEOTIDE SEQUENCE</scope>
    <source>
        <strain evidence="2">SL-175</strain>
    </source>
</reference>
<gene>
    <name evidence="2" type="ORF">MANT1106_LOCUS22040</name>
</gene>
<feature type="compositionally biased region" description="Basic and acidic residues" evidence="1">
    <location>
        <begin position="81"/>
        <end position="99"/>
    </location>
</feature>
<evidence type="ECO:0000313" key="2">
    <source>
        <dbReference type="EMBL" id="CAD8722824.1"/>
    </source>
</evidence>
<sequence length="447" mass="45755">MFALFAAQRCHQGKVLTFEPIPPTYTVLRRNVRDNLGTSSAASGELATVLDWSGDGDDEDAGRQIPDRTRGQLAGPPDAGGDSRNRDGDGRDGGDRDDGSASARGSDTTATAPNAASSVPKSETSPSSTFPEVPAACLSQSSSPYRSSTPLSSSSASSSSSPLPPSPSPASGSVWAYNCGVSDGSQPSARFTFYPRAAGWSTMHPDDAETADNVKRFVESTLQDGGGSGGDGGGGGLEKTPLASFGKWLLRAIHSGEDRCDRQGRGDGGGGVNGDVEGGLGDGSVDGGSSKIGGGGGGVFAAAARAVKWAARLLFTSVMGLILKRLLGAQREFDCPLVTVSDIIDSHGLGATEAGTDDSLRRGGGVGLLKVDVERAELAVLRGVKPSDWLLIRQVAMEVHDAANGGAELAAVIALLVDVGGFQPGRVVVEQPPGLEGSTLWNLYARR</sequence>
<feature type="compositionally biased region" description="Gly residues" evidence="1">
    <location>
        <begin position="266"/>
        <end position="288"/>
    </location>
</feature>
<name>A0A7S0XGN3_9CHLO</name>
<evidence type="ECO:0008006" key="3">
    <source>
        <dbReference type="Google" id="ProtNLM"/>
    </source>
</evidence>
<evidence type="ECO:0000256" key="1">
    <source>
        <dbReference type="SAM" id="MobiDB-lite"/>
    </source>
</evidence>
<feature type="compositionally biased region" description="Basic and acidic residues" evidence="1">
    <location>
        <begin position="61"/>
        <end position="70"/>
    </location>
</feature>